<accession>A0A4R5F2H9</accession>
<dbReference type="PANTHER" id="PTHR43283">
    <property type="entry name" value="BETA-LACTAMASE-RELATED"/>
    <property type="match status" value="1"/>
</dbReference>
<keyword evidence="4" id="KW-1185">Reference proteome</keyword>
<feature type="domain" description="Beta-lactamase-related" evidence="2">
    <location>
        <begin position="29"/>
        <end position="328"/>
    </location>
</feature>
<evidence type="ECO:0000256" key="1">
    <source>
        <dbReference type="SAM" id="SignalP"/>
    </source>
</evidence>
<dbReference type="InterPro" id="IPR050789">
    <property type="entry name" value="Diverse_Enzym_Activities"/>
</dbReference>
<evidence type="ECO:0000313" key="4">
    <source>
        <dbReference type="Proteomes" id="UP000294814"/>
    </source>
</evidence>
<keyword evidence="1" id="KW-0732">Signal</keyword>
<protein>
    <submittedName>
        <fullName evidence="3">Class A beta-lactamase-related serine hydrolase</fullName>
    </submittedName>
</protein>
<evidence type="ECO:0000313" key="3">
    <source>
        <dbReference type="EMBL" id="TDE41682.1"/>
    </source>
</evidence>
<dbReference type="InterPro" id="IPR001466">
    <property type="entry name" value="Beta-lactam-related"/>
</dbReference>
<gene>
    <name evidence="3" type="ORF">E0I26_16015</name>
</gene>
<feature type="signal peptide" evidence="1">
    <location>
        <begin position="1"/>
        <end position="21"/>
    </location>
</feature>
<reference evidence="3 4" key="1">
    <citation type="submission" date="2019-03" db="EMBL/GenBank/DDBJ databases">
        <title>Novel species of Flavobacterium.</title>
        <authorList>
            <person name="Liu Q."/>
            <person name="Xin Y.-H."/>
        </authorList>
    </citation>
    <scope>NUCLEOTIDE SEQUENCE [LARGE SCALE GENOMIC DNA]</scope>
    <source>
        <strain evidence="3 4">LB3P52</strain>
    </source>
</reference>
<organism evidence="3 4">
    <name type="scientific">Flavobacterium rhamnosiphilum</name>
    <dbReference type="NCBI Taxonomy" id="2541724"/>
    <lineage>
        <taxon>Bacteria</taxon>
        <taxon>Pseudomonadati</taxon>
        <taxon>Bacteroidota</taxon>
        <taxon>Flavobacteriia</taxon>
        <taxon>Flavobacteriales</taxon>
        <taxon>Flavobacteriaceae</taxon>
        <taxon>Flavobacterium</taxon>
    </lineage>
</organism>
<dbReference type="Pfam" id="PF00144">
    <property type="entry name" value="Beta-lactamase"/>
    <property type="match status" value="1"/>
</dbReference>
<dbReference type="GO" id="GO:0016787">
    <property type="term" value="F:hydrolase activity"/>
    <property type="evidence" value="ECO:0007669"/>
    <property type="project" value="UniProtKB-KW"/>
</dbReference>
<dbReference type="InterPro" id="IPR012338">
    <property type="entry name" value="Beta-lactam/transpept-like"/>
</dbReference>
<dbReference type="RefSeq" id="WP_131917451.1">
    <property type="nucleotide sequence ID" value="NZ_SMLG01000018.1"/>
</dbReference>
<dbReference type="Proteomes" id="UP000294814">
    <property type="component" value="Unassembled WGS sequence"/>
</dbReference>
<evidence type="ECO:0000259" key="2">
    <source>
        <dbReference type="Pfam" id="PF00144"/>
    </source>
</evidence>
<dbReference type="SUPFAM" id="SSF56601">
    <property type="entry name" value="beta-lactamase/transpeptidase-like"/>
    <property type="match status" value="1"/>
</dbReference>
<comment type="caution">
    <text evidence="3">The sequence shown here is derived from an EMBL/GenBank/DDBJ whole genome shotgun (WGS) entry which is preliminary data.</text>
</comment>
<dbReference type="EMBL" id="SMLG01000018">
    <property type="protein sequence ID" value="TDE41682.1"/>
    <property type="molecule type" value="Genomic_DNA"/>
</dbReference>
<sequence>MKYLFFSITLLFSLLAINIQAQTEHNKKIDTYIAQIQKQYNIPGLALAIIKNGQVIHRQYYGLANIEMAVPVTDKTLFPLFSTTKVMSVVAVHQLIEQNKLSLDNRISDFLDDLPNNWRKVQIKNLLTHSSGLPDIVNYTNDKEEDAKQKVYKDTVKFTAGKQFDYNQTNYWLLNRIFQKVIGKTLSEYIIATQFPTSLKSVVFEGNNLKVVDNLSYGYVNTVNSDQFFKRNWNFPEYEYGAAALNMTLNSFVEWNKKFDNNELISEKTKTQLFSPFDYEVKRDFTHGLDLIKSNGELSYGFSGGVSTAYRKFLDKGTTIILLANGMFIPTEKFEGINEVVNTIEKLSRKN</sequence>
<keyword evidence="3" id="KW-0378">Hydrolase</keyword>
<dbReference type="OrthoDB" id="9793489at2"/>
<dbReference type="AlphaFoldDB" id="A0A4R5F2H9"/>
<name>A0A4R5F2H9_9FLAO</name>
<feature type="chain" id="PRO_5020200332" evidence="1">
    <location>
        <begin position="22"/>
        <end position="351"/>
    </location>
</feature>
<dbReference type="Gene3D" id="3.40.710.10">
    <property type="entry name" value="DD-peptidase/beta-lactamase superfamily"/>
    <property type="match status" value="1"/>
</dbReference>
<proteinExistence type="predicted"/>